<dbReference type="GO" id="GO:0016491">
    <property type="term" value="F:oxidoreductase activity"/>
    <property type="evidence" value="ECO:0007669"/>
    <property type="project" value="InterPro"/>
</dbReference>
<dbReference type="RefSeq" id="WP_206599671.1">
    <property type="nucleotide sequence ID" value="NZ_CP043010.1"/>
</dbReference>
<dbReference type="Proteomes" id="UP001163293">
    <property type="component" value="Chromosome"/>
</dbReference>
<keyword evidence="7" id="KW-0812">Transmembrane</keyword>
<feature type="domain" description="Cytochrome b/b6 N-terminal region profile" evidence="8">
    <location>
        <begin position="25"/>
        <end position="201"/>
    </location>
</feature>
<feature type="transmembrane region" description="Helical" evidence="7">
    <location>
        <begin position="102"/>
        <end position="123"/>
    </location>
</feature>
<dbReference type="InterPro" id="IPR027387">
    <property type="entry name" value="Cytb/b6-like_sf"/>
</dbReference>
<dbReference type="AlphaFoldDB" id="A0AAX3ECX8"/>
<organism evidence="9 10">
    <name type="scientific">Paenarthrobacter ureafaciens</name>
    <dbReference type="NCBI Taxonomy" id="37931"/>
    <lineage>
        <taxon>Bacteria</taxon>
        <taxon>Bacillati</taxon>
        <taxon>Actinomycetota</taxon>
        <taxon>Actinomycetes</taxon>
        <taxon>Micrococcales</taxon>
        <taxon>Micrococcaceae</taxon>
        <taxon>Paenarthrobacter</taxon>
    </lineage>
</organism>
<dbReference type="Gene3D" id="1.20.810.10">
    <property type="entry name" value="Cytochrome Bc1 Complex, Chain C"/>
    <property type="match status" value="1"/>
</dbReference>
<evidence type="ECO:0000256" key="5">
    <source>
        <dbReference type="ARBA" id="ARBA00029568"/>
    </source>
</evidence>
<feature type="transmembrane region" description="Helical" evidence="7">
    <location>
        <begin position="135"/>
        <end position="155"/>
    </location>
</feature>
<evidence type="ECO:0000313" key="9">
    <source>
        <dbReference type="EMBL" id="UYV95853.1"/>
    </source>
</evidence>
<evidence type="ECO:0000259" key="8">
    <source>
        <dbReference type="PROSITE" id="PS51002"/>
    </source>
</evidence>
<keyword evidence="10" id="KW-1185">Reference proteome</keyword>
<evidence type="ECO:0000256" key="2">
    <source>
        <dbReference type="ARBA" id="ARBA00012951"/>
    </source>
</evidence>
<keyword evidence="7" id="KW-0472">Membrane</keyword>
<accession>A0AAX3ECX8</accession>
<evidence type="ECO:0000313" key="10">
    <source>
        <dbReference type="Proteomes" id="UP001163293"/>
    </source>
</evidence>
<dbReference type="PROSITE" id="PS51002">
    <property type="entry name" value="CYTB_NTER"/>
    <property type="match status" value="1"/>
</dbReference>
<evidence type="ECO:0000256" key="3">
    <source>
        <dbReference type="ARBA" id="ARBA00016116"/>
    </source>
</evidence>
<sequence>MNDETARIGGQTPAQAPRPGRARRLMDVIDERLGIGALGYAVPEHANSLAWSLGGVTAAAFGILVLSGILLVQFYSPTPETANQSVRGIVNDVWGGSVLRGVHFWASQAMYVTAALHLIRVFVTGSFKRPREGNWLIGVALFALITLALFTGTVLKWDQEGFEALGHNVEIGNLLGGAGFWFSAEFANQVSILCGSTARTW</sequence>
<dbReference type="GO" id="GO:0008121">
    <property type="term" value="F:quinol-cytochrome-c reductase activity"/>
    <property type="evidence" value="ECO:0007669"/>
    <property type="project" value="UniProtKB-EC"/>
</dbReference>
<evidence type="ECO:0000256" key="1">
    <source>
        <dbReference type="ARBA" id="ARBA00001971"/>
    </source>
</evidence>
<comment type="cofactor">
    <cofactor evidence="1">
        <name>heme</name>
        <dbReference type="ChEBI" id="CHEBI:30413"/>
    </cofactor>
</comment>
<evidence type="ECO:0000256" key="4">
    <source>
        <dbReference type="ARBA" id="ARBA00029351"/>
    </source>
</evidence>
<name>A0AAX3ECX8_PAEUR</name>
<dbReference type="InterPro" id="IPR005797">
    <property type="entry name" value="Cyt_b/b6_N"/>
</dbReference>
<dbReference type="GO" id="GO:0022904">
    <property type="term" value="P:respiratory electron transport chain"/>
    <property type="evidence" value="ECO:0007669"/>
    <property type="project" value="InterPro"/>
</dbReference>
<reference evidence="9" key="1">
    <citation type="submission" date="2022-07" db="EMBL/GenBank/DDBJ databases">
        <authorList>
            <person name="Wu T."/>
        </authorList>
    </citation>
    <scope>NUCLEOTIDE SEQUENCE</scope>
    <source>
        <strain evidence="9">SD-1</strain>
    </source>
</reference>
<dbReference type="EC" id="7.1.1.8" evidence="2"/>
<proteinExistence type="predicted"/>
<dbReference type="EMBL" id="CP101185">
    <property type="protein sequence ID" value="UYV95853.1"/>
    <property type="molecule type" value="Genomic_DNA"/>
</dbReference>
<protein>
    <recommendedName>
        <fullName evidence="3">Cytochrome bc1 complex cytochrome b subunit</fullName>
        <ecNumber evidence="2">7.1.1.8</ecNumber>
    </recommendedName>
    <alternativeName>
        <fullName evidence="5">Cytochrome bc1 reductase complex subunit QcrB</fullName>
    </alternativeName>
</protein>
<evidence type="ECO:0000256" key="7">
    <source>
        <dbReference type="SAM" id="Phobius"/>
    </source>
</evidence>
<feature type="region of interest" description="Disordered" evidence="6">
    <location>
        <begin position="1"/>
        <end position="20"/>
    </location>
</feature>
<dbReference type="PANTHER" id="PTHR19271">
    <property type="entry name" value="CYTOCHROME B"/>
    <property type="match status" value="1"/>
</dbReference>
<dbReference type="Pfam" id="PF00033">
    <property type="entry name" value="Cytochrome_B"/>
    <property type="match status" value="1"/>
</dbReference>
<feature type="transmembrane region" description="Helical" evidence="7">
    <location>
        <begin position="49"/>
        <end position="75"/>
    </location>
</feature>
<keyword evidence="7" id="KW-1133">Transmembrane helix</keyword>
<evidence type="ECO:0000256" key="6">
    <source>
        <dbReference type="SAM" id="MobiDB-lite"/>
    </source>
</evidence>
<dbReference type="GO" id="GO:0016020">
    <property type="term" value="C:membrane"/>
    <property type="evidence" value="ECO:0007669"/>
    <property type="project" value="InterPro"/>
</dbReference>
<dbReference type="PANTHER" id="PTHR19271:SF16">
    <property type="entry name" value="CYTOCHROME B"/>
    <property type="match status" value="1"/>
</dbReference>
<comment type="catalytic activity">
    <reaction evidence="4">
        <text>a quinol + 2 Fe(III)-[cytochrome c](out) = a quinone + 2 Fe(II)-[cytochrome c](out) + 2 H(+)(out)</text>
        <dbReference type="Rhea" id="RHEA:11484"/>
        <dbReference type="Rhea" id="RHEA-COMP:10350"/>
        <dbReference type="Rhea" id="RHEA-COMP:14399"/>
        <dbReference type="ChEBI" id="CHEBI:15378"/>
        <dbReference type="ChEBI" id="CHEBI:24646"/>
        <dbReference type="ChEBI" id="CHEBI:29033"/>
        <dbReference type="ChEBI" id="CHEBI:29034"/>
        <dbReference type="ChEBI" id="CHEBI:132124"/>
        <dbReference type="EC" id="7.1.1.8"/>
    </reaction>
</comment>
<gene>
    <name evidence="9" type="ORF">NL394_12215</name>
</gene>
<dbReference type="SUPFAM" id="SSF81342">
    <property type="entry name" value="Transmembrane di-heme cytochromes"/>
    <property type="match status" value="1"/>
</dbReference>
<dbReference type="InterPro" id="IPR016174">
    <property type="entry name" value="Di-haem_cyt_TM"/>
</dbReference>